<dbReference type="Pfam" id="PF01380">
    <property type="entry name" value="SIS"/>
    <property type="match status" value="1"/>
</dbReference>
<dbReference type="InterPro" id="IPR046348">
    <property type="entry name" value="SIS_dom_sf"/>
</dbReference>
<dbReference type="Gene3D" id="3.40.50.10490">
    <property type="entry name" value="Glucose-6-phosphate isomerase like protein, domain 1"/>
    <property type="match status" value="1"/>
</dbReference>
<evidence type="ECO:0000313" key="6">
    <source>
        <dbReference type="EMBL" id="MDQ7936931.1"/>
    </source>
</evidence>
<dbReference type="PROSITE" id="PS00356">
    <property type="entry name" value="HTH_LACI_1"/>
    <property type="match status" value="1"/>
</dbReference>
<keyword evidence="3" id="KW-0804">Transcription</keyword>
<evidence type="ECO:0000259" key="4">
    <source>
        <dbReference type="PROSITE" id="PS51071"/>
    </source>
</evidence>
<dbReference type="PANTHER" id="PTHR30514:SF1">
    <property type="entry name" value="HTH-TYPE TRANSCRIPTIONAL REGULATOR HEXR-RELATED"/>
    <property type="match status" value="1"/>
</dbReference>
<feature type="domain" description="HTH rpiR-type" evidence="4">
    <location>
        <begin position="14"/>
        <end position="90"/>
    </location>
</feature>
<evidence type="ECO:0000256" key="3">
    <source>
        <dbReference type="ARBA" id="ARBA00023163"/>
    </source>
</evidence>
<dbReference type="InterPro" id="IPR047640">
    <property type="entry name" value="RpiR-like"/>
</dbReference>
<keyword evidence="1" id="KW-0805">Transcription regulation</keyword>
<sequence>MEVGSVSAKATHRNRVLTLIRSYYPNLSHTDRKIADYIVQDPVKTAALSISDLAAAVGVSTATISRFVKRISFNNFRDFSRELTAAEPLERTNAEAFRDVEKQTTLKGIANSTFNSIRSSLDQTSQVMTETDLAQAVKLLTTARSIGFYGLGGSAVAALDGYHKFVRTGIPCAHNSDYDMQLMQAAQMTAKDVAVVISHTGRNQQTLQILATLATQHVPVIALTSFGNSPLAQASTVAFISVAEEVNYRSEGLTSLIAQMSIIDSLFLMTAVHGNDKMAASLSRVRRAISQTRTEL</sequence>
<dbReference type="RefSeq" id="WP_308702719.1">
    <property type="nucleotide sequence ID" value="NZ_AP027463.1"/>
</dbReference>
<dbReference type="Proteomes" id="UP001227831">
    <property type="component" value="Unassembled WGS sequence"/>
</dbReference>
<comment type="caution">
    <text evidence="6">The sequence shown here is derived from an EMBL/GenBank/DDBJ whole genome shotgun (WGS) entry which is preliminary data.</text>
</comment>
<accession>A0ABU1A7T6</accession>
<dbReference type="PROSITE" id="PS51071">
    <property type="entry name" value="HTH_RPIR"/>
    <property type="match status" value="1"/>
</dbReference>
<dbReference type="SUPFAM" id="SSF46689">
    <property type="entry name" value="Homeodomain-like"/>
    <property type="match status" value="1"/>
</dbReference>
<gene>
    <name evidence="6" type="ORF">RA086_04645</name>
</gene>
<keyword evidence="2" id="KW-0238">DNA-binding</keyword>
<dbReference type="CDD" id="cd05013">
    <property type="entry name" value="SIS_RpiR"/>
    <property type="match status" value="1"/>
</dbReference>
<dbReference type="InterPro" id="IPR001347">
    <property type="entry name" value="SIS_dom"/>
</dbReference>
<dbReference type="InterPro" id="IPR000281">
    <property type="entry name" value="HTH_RpiR"/>
</dbReference>
<evidence type="ECO:0000313" key="7">
    <source>
        <dbReference type="Proteomes" id="UP001227831"/>
    </source>
</evidence>
<dbReference type="Pfam" id="PF01418">
    <property type="entry name" value="HTH_6"/>
    <property type="match status" value="1"/>
</dbReference>
<dbReference type="Gene3D" id="1.10.10.10">
    <property type="entry name" value="Winged helix-like DNA-binding domain superfamily/Winged helix DNA-binding domain"/>
    <property type="match status" value="1"/>
</dbReference>
<dbReference type="EMBL" id="JAVCWF010000001">
    <property type="protein sequence ID" value="MDQ7936931.1"/>
    <property type="molecule type" value="Genomic_DNA"/>
</dbReference>
<dbReference type="SUPFAM" id="SSF53697">
    <property type="entry name" value="SIS domain"/>
    <property type="match status" value="1"/>
</dbReference>
<organism evidence="6 7">
    <name type="scientific">Lactiplantibacillus brownii</name>
    <dbReference type="NCBI Taxonomy" id="3069269"/>
    <lineage>
        <taxon>Bacteria</taxon>
        <taxon>Bacillati</taxon>
        <taxon>Bacillota</taxon>
        <taxon>Bacilli</taxon>
        <taxon>Lactobacillales</taxon>
        <taxon>Lactobacillaceae</taxon>
        <taxon>Lactiplantibacillus</taxon>
    </lineage>
</organism>
<dbReference type="PANTHER" id="PTHR30514">
    <property type="entry name" value="GLUCOKINASE"/>
    <property type="match status" value="1"/>
</dbReference>
<dbReference type="PROSITE" id="PS51464">
    <property type="entry name" value="SIS"/>
    <property type="match status" value="1"/>
</dbReference>
<name>A0ABU1A7T6_9LACO</name>
<protein>
    <submittedName>
        <fullName evidence="6">MurR/RpiR family transcriptional regulator</fullName>
    </submittedName>
</protein>
<proteinExistence type="predicted"/>
<evidence type="ECO:0000256" key="2">
    <source>
        <dbReference type="ARBA" id="ARBA00023125"/>
    </source>
</evidence>
<dbReference type="InterPro" id="IPR036388">
    <property type="entry name" value="WH-like_DNA-bd_sf"/>
</dbReference>
<evidence type="ECO:0000256" key="1">
    <source>
        <dbReference type="ARBA" id="ARBA00023015"/>
    </source>
</evidence>
<evidence type="ECO:0000259" key="5">
    <source>
        <dbReference type="PROSITE" id="PS51464"/>
    </source>
</evidence>
<dbReference type="InterPro" id="IPR009057">
    <property type="entry name" value="Homeodomain-like_sf"/>
</dbReference>
<reference evidence="6 7" key="1">
    <citation type="journal article" date="2023" name="Int. J. Syst. Evol. Microbiol.">
        <title>Lactiplantibacillus brownii sp. nov., a novel psychrotolerant species isolated from sauerkraut.</title>
        <authorList>
            <person name="Heng Y.C."/>
            <person name="Silvaraju S."/>
            <person name="Lee J.K.Y."/>
            <person name="Kittelmann S."/>
        </authorList>
    </citation>
    <scope>NUCLEOTIDE SEQUENCE [LARGE SCALE GENOMIC DNA]</scope>
    <source>
        <strain evidence="6 7">WILCCON 0030</strain>
    </source>
</reference>
<feature type="domain" description="SIS" evidence="5">
    <location>
        <begin position="136"/>
        <end position="276"/>
    </location>
</feature>
<dbReference type="InterPro" id="IPR035472">
    <property type="entry name" value="RpiR-like_SIS"/>
</dbReference>
<keyword evidence="7" id="KW-1185">Reference proteome</keyword>